<dbReference type="PANTHER" id="PTHR12302:SF26">
    <property type="entry name" value="BLR1266 PROTEIN"/>
    <property type="match status" value="1"/>
</dbReference>
<dbReference type="Proteomes" id="UP000058660">
    <property type="component" value="Plasmid pTA69"/>
</dbReference>
<dbReference type="Pfam" id="PF05901">
    <property type="entry name" value="Excalibur"/>
    <property type="match status" value="1"/>
</dbReference>
<evidence type="ECO:0000259" key="2">
    <source>
        <dbReference type="PROSITE" id="PS50830"/>
    </source>
</evidence>
<feature type="chain" id="PRO_5046254870" evidence="1">
    <location>
        <begin position="19"/>
        <end position="220"/>
    </location>
</feature>
<dbReference type="InterPro" id="IPR035437">
    <property type="entry name" value="SNase_OB-fold_sf"/>
</dbReference>
<feature type="domain" description="TNase-like" evidence="2">
    <location>
        <begin position="27"/>
        <end position="143"/>
    </location>
</feature>
<dbReference type="InterPro" id="IPR008613">
    <property type="entry name" value="Excalibur_Ca-bd_domain"/>
</dbReference>
<dbReference type="EMBL" id="CP010825">
    <property type="protein sequence ID" value="ALJ92270.1"/>
    <property type="molecule type" value="Genomic_DNA"/>
</dbReference>
<proteinExistence type="predicted"/>
<evidence type="ECO:0000313" key="4">
    <source>
        <dbReference type="Proteomes" id="UP000058660"/>
    </source>
</evidence>
<evidence type="ECO:0000256" key="1">
    <source>
        <dbReference type="SAM" id="SignalP"/>
    </source>
</evidence>
<keyword evidence="3" id="KW-0614">Plasmid</keyword>
<dbReference type="SMART" id="SM00318">
    <property type="entry name" value="SNc"/>
    <property type="match status" value="1"/>
</dbReference>
<name>A0ABN4IMU2_THEA5</name>
<accession>A0ABN4IMU2</accession>
<dbReference type="InterPro" id="IPR016071">
    <property type="entry name" value="Staphylococal_nuclease_OB-fold"/>
</dbReference>
<dbReference type="PROSITE" id="PS50830">
    <property type="entry name" value="TNASE_3"/>
    <property type="match status" value="1"/>
</dbReference>
<keyword evidence="4" id="KW-1185">Reference proteome</keyword>
<geneLocation type="plasmid" evidence="3 4">
    <name>pTA69</name>
</geneLocation>
<gene>
    <name evidence="3" type="ORF">TO73_2741</name>
</gene>
<evidence type="ECO:0000313" key="3">
    <source>
        <dbReference type="EMBL" id="ALJ92270.1"/>
    </source>
</evidence>
<dbReference type="SUPFAM" id="SSF50199">
    <property type="entry name" value="Staphylococcal nuclease"/>
    <property type="match status" value="1"/>
</dbReference>
<reference evidence="4" key="1">
    <citation type="journal article" date="2015" name="PLoS ONE">
        <title>Complete Genome Sequence of Thermus aquaticus Y51MC23.</title>
        <authorList>
            <person name="Brumm P.J."/>
            <person name="Monsma S."/>
            <person name="Keough B."/>
            <person name="Jasinovica S."/>
            <person name="Ferguson E."/>
            <person name="Schoenfeld T."/>
            <person name="Lodes M."/>
            <person name="Mead D.A."/>
        </authorList>
    </citation>
    <scope>NUCLEOTIDE SEQUENCE [LARGE SCALE GENOMIC DNA]</scope>
    <source>
        <strain evidence="4">BAA-2747 / Y51MC23</strain>
    </source>
</reference>
<dbReference type="Gene3D" id="2.40.50.90">
    <property type="match status" value="1"/>
</dbReference>
<protein>
    <submittedName>
        <fullName evidence="3">Micrococcal nuclease</fullName>
    </submittedName>
</protein>
<dbReference type="Pfam" id="PF00565">
    <property type="entry name" value="SNase"/>
    <property type="match status" value="1"/>
</dbReference>
<keyword evidence="1" id="KW-0732">Signal</keyword>
<dbReference type="PANTHER" id="PTHR12302">
    <property type="entry name" value="EBNA2 BINDING PROTEIN P100"/>
    <property type="match status" value="1"/>
</dbReference>
<sequence length="220" mass="24207">MKVRWISLFLFLLSLALAQSLMGRASVVDGDTLEIQGVRIRLWGIDAVESSQTCLDAGGKPWPCGRRAAFALADFLGQRTVRCERRDTDRYGRVVAVCHVGGVEVNRWLVEQGWALAYVEYGGKVYLEAQRQAQAAKRGVWQGSFKPPWEYRKSPGAVPSAGSYSGTGKAGRCDPAYPTVCIPPPPPDLDCKDIPFRGFKVLPPDPHRLDRDGDGVGCER</sequence>
<organism evidence="3 4">
    <name type="scientific">Thermus aquaticus (strain ATCC BAA-2747 / Y51MC23)</name>
    <dbReference type="NCBI Taxonomy" id="498848"/>
    <lineage>
        <taxon>Bacteria</taxon>
        <taxon>Thermotogati</taxon>
        <taxon>Deinococcota</taxon>
        <taxon>Deinococci</taxon>
        <taxon>Thermales</taxon>
        <taxon>Thermaceae</taxon>
        <taxon>Thermus</taxon>
    </lineage>
</organism>
<feature type="signal peptide" evidence="1">
    <location>
        <begin position="1"/>
        <end position="18"/>
    </location>
</feature>